<protein>
    <submittedName>
        <fullName evidence="3">NTE family protein</fullName>
    </submittedName>
</protein>
<name>A0ABR6I271_9SPHN</name>
<dbReference type="EMBL" id="JACICE010000004">
    <property type="protein sequence ID" value="MBB3776957.1"/>
    <property type="molecule type" value="Genomic_DNA"/>
</dbReference>
<keyword evidence="4" id="KW-1185">Reference proteome</keyword>
<organism evidence="3 4">
    <name type="scientific">Erythrobacter ramosus</name>
    <dbReference type="NCBI Taxonomy" id="35811"/>
    <lineage>
        <taxon>Bacteria</taxon>
        <taxon>Pseudomonadati</taxon>
        <taxon>Pseudomonadota</taxon>
        <taxon>Alphaproteobacteria</taxon>
        <taxon>Sphingomonadales</taxon>
        <taxon>Erythrobacteraceae</taxon>
        <taxon>Erythrobacter/Porphyrobacter group</taxon>
        <taxon>Erythrobacter</taxon>
    </lineage>
</organism>
<gene>
    <name evidence="3" type="ORF">FHS52_002950</name>
</gene>
<keyword evidence="1" id="KW-0443">Lipid metabolism</keyword>
<proteinExistence type="predicted"/>
<evidence type="ECO:0000313" key="3">
    <source>
        <dbReference type="EMBL" id="MBB3776957.1"/>
    </source>
</evidence>
<evidence type="ECO:0000259" key="2">
    <source>
        <dbReference type="Pfam" id="PF01734"/>
    </source>
</evidence>
<reference evidence="3 4" key="1">
    <citation type="submission" date="2020-08" db="EMBL/GenBank/DDBJ databases">
        <title>Genomic Encyclopedia of Type Strains, Phase IV (KMG-IV): sequencing the most valuable type-strain genomes for metagenomic binning, comparative biology and taxonomic classification.</title>
        <authorList>
            <person name="Goeker M."/>
        </authorList>
    </citation>
    <scope>NUCLEOTIDE SEQUENCE [LARGE SCALE GENOMIC DNA]</scope>
    <source>
        <strain evidence="3 4">DSM 8510</strain>
    </source>
</reference>
<dbReference type="InterPro" id="IPR002641">
    <property type="entry name" value="PNPLA_dom"/>
</dbReference>
<dbReference type="Proteomes" id="UP000548685">
    <property type="component" value="Unassembled WGS sequence"/>
</dbReference>
<comment type="caution">
    <text evidence="3">The sequence shown here is derived from an EMBL/GenBank/DDBJ whole genome shotgun (WGS) entry which is preliminary data.</text>
</comment>
<dbReference type="InterPro" id="IPR016035">
    <property type="entry name" value="Acyl_Trfase/lysoPLipase"/>
</dbReference>
<evidence type="ECO:0000313" key="4">
    <source>
        <dbReference type="Proteomes" id="UP000548685"/>
    </source>
</evidence>
<dbReference type="SUPFAM" id="SSF52151">
    <property type="entry name" value="FabD/lysophospholipase-like"/>
    <property type="match status" value="1"/>
</dbReference>
<dbReference type="Pfam" id="PF01734">
    <property type="entry name" value="Patatin"/>
    <property type="match status" value="1"/>
</dbReference>
<evidence type="ECO:0000256" key="1">
    <source>
        <dbReference type="ARBA" id="ARBA00023098"/>
    </source>
</evidence>
<feature type="domain" description="PNPLA" evidence="2">
    <location>
        <begin position="20"/>
        <end position="172"/>
    </location>
</feature>
<accession>A0ABR6I271</accession>
<dbReference type="Gene3D" id="3.40.1090.10">
    <property type="entry name" value="Cytosolic phospholipase A2 catalytic domain"/>
    <property type="match status" value="1"/>
</dbReference>
<sequence>MTGLCKGIADLGLDLCSMSSFVGTSAGSVVASNLLGPFSIVELYERQTVPELQPFEKAPAAGGIEALVTTMASAGESQVDRLHAIRALAMNAATISHEERLADIRARLGRSDDAWPDKPLKLTAVDMETLELIVFDSSSGVALPEAVAASCAVPGVWPPAQILGRSYIDGGVWRTAENAHLASTPGPVVILSPLGQVARMATRGSTGLDEDVQQLRRMGSRVVVIEADGEALKTATLGVLDPATRRPAAEAGRRQAETAIDAIAGVLGA</sequence>